<proteinExistence type="predicted"/>
<protein>
    <submittedName>
        <fullName evidence="2">LuxR family transcriptional regulator</fullName>
    </submittedName>
</protein>
<dbReference type="AlphaFoldDB" id="A0A832GN25"/>
<gene>
    <name evidence="2" type="ORF">ENT73_04460</name>
</gene>
<dbReference type="GO" id="GO:0003677">
    <property type="term" value="F:DNA binding"/>
    <property type="evidence" value="ECO:0007669"/>
    <property type="project" value="InterPro"/>
</dbReference>
<dbReference type="Gene3D" id="1.10.10.10">
    <property type="entry name" value="Winged helix-like DNA-binding domain superfamily/Winged helix DNA-binding domain"/>
    <property type="match status" value="1"/>
</dbReference>
<accession>A0A832GN25</accession>
<dbReference type="GO" id="GO:0006355">
    <property type="term" value="P:regulation of DNA-templated transcription"/>
    <property type="evidence" value="ECO:0007669"/>
    <property type="project" value="InterPro"/>
</dbReference>
<comment type="caution">
    <text evidence="2">The sequence shown here is derived from an EMBL/GenBank/DDBJ whole genome shotgun (WGS) entry which is preliminary data.</text>
</comment>
<organism evidence="2">
    <name type="scientific">Caldimicrobium thiodismutans</name>
    <dbReference type="NCBI Taxonomy" id="1653476"/>
    <lineage>
        <taxon>Bacteria</taxon>
        <taxon>Pseudomonadati</taxon>
        <taxon>Thermodesulfobacteriota</taxon>
        <taxon>Thermodesulfobacteria</taxon>
        <taxon>Thermodesulfobacteriales</taxon>
        <taxon>Thermodesulfobacteriaceae</taxon>
        <taxon>Caldimicrobium</taxon>
    </lineage>
</organism>
<dbReference type="Pfam" id="PF00196">
    <property type="entry name" value="GerE"/>
    <property type="match status" value="1"/>
</dbReference>
<dbReference type="InterPro" id="IPR016032">
    <property type="entry name" value="Sig_transdc_resp-reg_C-effctor"/>
</dbReference>
<dbReference type="InterPro" id="IPR036388">
    <property type="entry name" value="WH-like_DNA-bd_sf"/>
</dbReference>
<evidence type="ECO:0000259" key="1">
    <source>
        <dbReference type="PROSITE" id="PS50043"/>
    </source>
</evidence>
<sequence length="267" mass="30879">MRKFVLKPKVYLEFFDHFPGYIALLDERGNILATNKTWQESALKRGLLVRPDCIGTNYLKLFDNLSEEEKVESLEIKEGLESVLAGKKSLYKKIYSLIDPERGRVSYLLTIFALKGRPKMVILIHEELPQEQISISSFERKESEERAPSSEWDLLVNHVLFPFLELIKGKLPPELETLRTDTLKALQEFREKRLRSLHPLAGLSTKEAQVALLVKEGYSSEEICQILNLSKDAVDFYRKRIREKFGLKGQSLSLKAYLRNLFSRESS</sequence>
<dbReference type="SUPFAM" id="SSF46894">
    <property type="entry name" value="C-terminal effector domain of the bipartite response regulators"/>
    <property type="match status" value="1"/>
</dbReference>
<dbReference type="InterPro" id="IPR000792">
    <property type="entry name" value="Tscrpt_reg_LuxR_C"/>
</dbReference>
<reference evidence="2" key="1">
    <citation type="journal article" date="2020" name="mSystems">
        <title>Genome- and Community-Level Interaction Insights into Carbon Utilization and Element Cycling Functions of Hydrothermarchaeota in Hydrothermal Sediment.</title>
        <authorList>
            <person name="Zhou Z."/>
            <person name="Liu Y."/>
            <person name="Xu W."/>
            <person name="Pan J."/>
            <person name="Luo Z.H."/>
            <person name="Li M."/>
        </authorList>
    </citation>
    <scope>NUCLEOTIDE SEQUENCE [LARGE SCALE GENOMIC DNA]</scope>
    <source>
        <strain evidence="2">SpSt-605</strain>
    </source>
</reference>
<evidence type="ECO:0000313" key="2">
    <source>
        <dbReference type="EMBL" id="HGV55321.1"/>
    </source>
</evidence>
<dbReference type="SMART" id="SM00421">
    <property type="entry name" value="HTH_LUXR"/>
    <property type="match status" value="1"/>
</dbReference>
<dbReference type="EMBL" id="DSZU01000076">
    <property type="protein sequence ID" value="HGV55321.1"/>
    <property type="molecule type" value="Genomic_DNA"/>
</dbReference>
<dbReference type="PROSITE" id="PS50043">
    <property type="entry name" value="HTH_LUXR_2"/>
    <property type="match status" value="1"/>
</dbReference>
<feature type="domain" description="HTH luxR-type" evidence="1">
    <location>
        <begin position="196"/>
        <end position="261"/>
    </location>
</feature>
<name>A0A832GN25_9BACT</name>
<dbReference type="CDD" id="cd06170">
    <property type="entry name" value="LuxR_C_like"/>
    <property type="match status" value="1"/>
</dbReference>